<dbReference type="PROSITE" id="PS50928">
    <property type="entry name" value="ABC_TM1"/>
    <property type="match status" value="1"/>
</dbReference>
<proteinExistence type="inferred from homology"/>
<evidence type="ECO:0000256" key="1">
    <source>
        <dbReference type="ARBA" id="ARBA00004141"/>
    </source>
</evidence>
<evidence type="ECO:0000313" key="7">
    <source>
        <dbReference type="EMBL" id="GCE25151.1"/>
    </source>
</evidence>
<keyword evidence="8" id="KW-1185">Reference proteome</keyword>
<dbReference type="EMBL" id="BIFT01000001">
    <property type="protein sequence ID" value="GCE25151.1"/>
    <property type="molecule type" value="Genomic_DNA"/>
</dbReference>
<dbReference type="AlphaFoldDB" id="A0A402B1C6"/>
<dbReference type="InterPro" id="IPR035906">
    <property type="entry name" value="MetI-like_sf"/>
</dbReference>
<evidence type="ECO:0000313" key="8">
    <source>
        <dbReference type="Proteomes" id="UP000287171"/>
    </source>
</evidence>
<accession>A0A402B1C6</accession>
<dbReference type="PANTHER" id="PTHR43496">
    <property type="entry name" value="PROTEIN LPLB"/>
    <property type="match status" value="1"/>
</dbReference>
<keyword evidence="5" id="KW-0813">Transport</keyword>
<evidence type="ECO:0000256" key="2">
    <source>
        <dbReference type="ARBA" id="ARBA00022692"/>
    </source>
</evidence>
<reference evidence="8" key="1">
    <citation type="submission" date="2018-12" db="EMBL/GenBank/DDBJ databases">
        <title>Tengunoibacter tsumagoiensis gen. nov., sp. nov., Dictyobacter kobayashii sp. nov., D. alpinus sp. nov., and D. joshuensis sp. nov. and description of Dictyobacteraceae fam. nov. within the order Ktedonobacterales isolated from Tengu-no-mugimeshi.</title>
        <authorList>
            <person name="Wang C.M."/>
            <person name="Zheng Y."/>
            <person name="Sakai Y."/>
            <person name="Toyoda A."/>
            <person name="Minakuchi Y."/>
            <person name="Abe K."/>
            <person name="Yokota A."/>
            <person name="Yabe S."/>
        </authorList>
    </citation>
    <scope>NUCLEOTIDE SEQUENCE [LARGE SCALE GENOMIC DNA]</scope>
    <source>
        <strain evidence="8">Uno16</strain>
    </source>
</reference>
<evidence type="ECO:0000256" key="5">
    <source>
        <dbReference type="RuleBase" id="RU363032"/>
    </source>
</evidence>
<evidence type="ECO:0000259" key="6">
    <source>
        <dbReference type="PROSITE" id="PS50928"/>
    </source>
</evidence>
<organism evidence="7 8">
    <name type="scientific">Dictyobacter alpinus</name>
    <dbReference type="NCBI Taxonomy" id="2014873"/>
    <lineage>
        <taxon>Bacteria</taxon>
        <taxon>Bacillati</taxon>
        <taxon>Chloroflexota</taxon>
        <taxon>Ktedonobacteria</taxon>
        <taxon>Ktedonobacterales</taxon>
        <taxon>Dictyobacteraceae</taxon>
        <taxon>Dictyobacter</taxon>
    </lineage>
</organism>
<name>A0A402B1C6_9CHLR</name>
<dbReference type="GO" id="GO:0055085">
    <property type="term" value="P:transmembrane transport"/>
    <property type="evidence" value="ECO:0007669"/>
    <property type="project" value="InterPro"/>
</dbReference>
<feature type="transmembrane region" description="Helical" evidence="5">
    <location>
        <begin position="295"/>
        <end position="320"/>
    </location>
</feature>
<feature type="transmembrane region" description="Helical" evidence="5">
    <location>
        <begin position="99"/>
        <end position="120"/>
    </location>
</feature>
<evidence type="ECO:0000256" key="4">
    <source>
        <dbReference type="ARBA" id="ARBA00023136"/>
    </source>
</evidence>
<dbReference type="GO" id="GO:0005886">
    <property type="term" value="C:plasma membrane"/>
    <property type="evidence" value="ECO:0007669"/>
    <property type="project" value="UniProtKB-SubCell"/>
</dbReference>
<protein>
    <submittedName>
        <fullName evidence="7">Putative multiple-sugar transport system permease YteP</fullName>
    </submittedName>
</protein>
<dbReference type="Gene3D" id="1.10.3720.10">
    <property type="entry name" value="MetI-like"/>
    <property type="match status" value="1"/>
</dbReference>
<feature type="transmembrane region" description="Helical" evidence="5">
    <location>
        <begin position="141"/>
        <end position="157"/>
    </location>
</feature>
<dbReference type="Pfam" id="PF00528">
    <property type="entry name" value="BPD_transp_1"/>
    <property type="match status" value="1"/>
</dbReference>
<dbReference type="Proteomes" id="UP000287171">
    <property type="component" value="Unassembled WGS sequence"/>
</dbReference>
<evidence type="ECO:0000256" key="3">
    <source>
        <dbReference type="ARBA" id="ARBA00022989"/>
    </source>
</evidence>
<dbReference type="SUPFAM" id="SSF161098">
    <property type="entry name" value="MetI-like"/>
    <property type="match status" value="1"/>
</dbReference>
<comment type="similarity">
    <text evidence="5">Belongs to the binding-protein-dependent transport system permease family.</text>
</comment>
<comment type="caution">
    <text evidence="7">The sequence shown here is derived from an EMBL/GenBank/DDBJ whole genome shotgun (WGS) entry which is preliminary data.</text>
</comment>
<feature type="transmembrane region" description="Helical" evidence="5">
    <location>
        <begin position="231"/>
        <end position="255"/>
    </location>
</feature>
<gene>
    <name evidence="7" type="primary">yteP</name>
    <name evidence="7" type="ORF">KDA_06350</name>
</gene>
<comment type="subcellular location">
    <subcellularLocation>
        <location evidence="5">Cell membrane</location>
        <topology evidence="5">Multi-pass membrane protein</topology>
    </subcellularLocation>
    <subcellularLocation>
        <location evidence="1">Membrane</location>
        <topology evidence="1">Multi-pass membrane protein</topology>
    </subcellularLocation>
</comment>
<dbReference type="PANTHER" id="PTHR43496:SF1">
    <property type="entry name" value="POLYGALACTURONAN_RHAMNOGALACTURONAN TRANSPORT SYSTEM PERMEASE PROTEIN YTEP"/>
    <property type="match status" value="1"/>
</dbReference>
<keyword evidence="4 5" id="KW-0472">Membrane</keyword>
<feature type="domain" description="ABC transmembrane type-1" evidence="6">
    <location>
        <begin position="95"/>
        <end position="316"/>
    </location>
</feature>
<keyword evidence="3 5" id="KW-1133">Transmembrane helix</keyword>
<dbReference type="CDD" id="cd06261">
    <property type="entry name" value="TM_PBP2"/>
    <property type="match status" value="1"/>
</dbReference>
<feature type="transmembrane region" description="Helical" evidence="5">
    <location>
        <begin position="38"/>
        <end position="62"/>
    </location>
</feature>
<feature type="transmembrane region" description="Helical" evidence="5">
    <location>
        <begin position="184"/>
        <end position="210"/>
    </location>
</feature>
<keyword evidence="2 5" id="KW-0812">Transmembrane</keyword>
<sequence>MKIESPPPMEYVALRQPVVVRKKTSLWHHLLRQWDLQVMVLPGIILLLVFSYLPMWGVLAAFQDYDLSRGFFGSPWIGFKHFAEVFSDPLFLPVLKNTVAISALRLIFAFPAPVFLALLLNEVQWPFFKRIVQTISYLPHFMSWVIVSGLVISSLAVDNGSVNMALLQMHVIHEPVNWLSTPEYFWSILISTGIWKEIGFGSIIYLAAIAGVDPNLYEAADIDGAGRLRRLWYVTLPGIAPVVTIFLILSVGQILNAGFEDILLLTNRGDNAILRDVSDVIDTYVYRVGLTDFRYSYGVAVGLFKSVVNVFMLVCANFMARRWGETSLW</sequence>
<keyword evidence="7" id="KW-0762">Sugar transport</keyword>
<dbReference type="InterPro" id="IPR000515">
    <property type="entry name" value="MetI-like"/>
</dbReference>